<dbReference type="EMBL" id="JABCRE010000002">
    <property type="protein sequence ID" value="NMW31525.1"/>
    <property type="molecule type" value="Genomic_DNA"/>
</dbReference>
<evidence type="ECO:0000256" key="1">
    <source>
        <dbReference type="SAM" id="SignalP"/>
    </source>
</evidence>
<protein>
    <recommendedName>
        <fullName evidence="4">Autotransporter domain-containing protein</fullName>
    </recommendedName>
</protein>
<feature type="chain" id="PRO_5032309117" description="Autotransporter domain-containing protein" evidence="1">
    <location>
        <begin position="25"/>
        <end position="342"/>
    </location>
</feature>
<comment type="caution">
    <text evidence="2">The sequence shown here is derived from an EMBL/GenBank/DDBJ whole genome shotgun (WGS) entry which is preliminary data.</text>
</comment>
<proteinExistence type="predicted"/>
<dbReference type="InterPro" id="IPR036709">
    <property type="entry name" value="Autotransporte_beta_dom_sf"/>
</dbReference>
<name>A0A848QN07_9SPHN</name>
<sequence>MKMRTAVMIAPFAAALSVSTSVKAEVVVGPRFSYYFDNSNLRTSDLEGLQDARTVVDRSLTEDLRAATGFDDLTVTTQNNGSASNSDQVGFPMVGGMVNFGDDRDRVTLIGMYGSSSTVTELVSSRTTEIEVADIGFREISIIETVTDQDIDRIDMELTWQRRLNENFAILAGVRYERLDTSGRGVVTIQETDEVRQFVADALGQNAPTRNLDGERAPQTVFTNTSLDTFSGRMGVTAFVPFGENAVAFFSGMVQGSYQPDSEFRSSFIGRNGEEVRSEIRTDTGEFSVGPDFAVGSQFVLTENLALDIRYRAILFFPLSGEFDFGDSRVNHGVNLGLSLRL</sequence>
<gene>
    <name evidence="2" type="ORF">HKD42_05585</name>
</gene>
<dbReference type="Proteomes" id="UP000561181">
    <property type="component" value="Unassembled WGS sequence"/>
</dbReference>
<keyword evidence="1" id="KW-0732">Signal</keyword>
<evidence type="ECO:0000313" key="2">
    <source>
        <dbReference type="EMBL" id="NMW31525.1"/>
    </source>
</evidence>
<accession>A0A848QN07</accession>
<evidence type="ECO:0008006" key="4">
    <source>
        <dbReference type="Google" id="ProtNLM"/>
    </source>
</evidence>
<dbReference type="RefSeq" id="WP_170011065.1">
    <property type="nucleotide sequence ID" value="NZ_JABCRE010000002.1"/>
</dbReference>
<keyword evidence="3" id="KW-1185">Reference proteome</keyword>
<organism evidence="2 3">
    <name type="scientific">Pontixanthobacter rizhaonensis</name>
    <dbReference type="NCBI Taxonomy" id="2730337"/>
    <lineage>
        <taxon>Bacteria</taxon>
        <taxon>Pseudomonadati</taxon>
        <taxon>Pseudomonadota</taxon>
        <taxon>Alphaproteobacteria</taxon>
        <taxon>Sphingomonadales</taxon>
        <taxon>Erythrobacteraceae</taxon>
        <taxon>Pontixanthobacter</taxon>
    </lineage>
</organism>
<dbReference type="AlphaFoldDB" id="A0A848QN07"/>
<feature type="signal peptide" evidence="1">
    <location>
        <begin position="1"/>
        <end position="24"/>
    </location>
</feature>
<dbReference type="SUPFAM" id="SSF103515">
    <property type="entry name" value="Autotransporter"/>
    <property type="match status" value="1"/>
</dbReference>
<reference evidence="2 3" key="1">
    <citation type="submission" date="2020-04" db="EMBL/GenBank/DDBJ databases">
        <authorList>
            <person name="Liu A."/>
        </authorList>
    </citation>
    <scope>NUCLEOTIDE SEQUENCE [LARGE SCALE GENOMIC DNA]</scope>
    <source>
        <strain evidence="2 3">RZ02</strain>
    </source>
</reference>
<evidence type="ECO:0000313" key="3">
    <source>
        <dbReference type="Proteomes" id="UP000561181"/>
    </source>
</evidence>